<keyword evidence="2" id="KW-1185">Reference proteome</keyword>
<dbReference type="Proteomes" id="UP000828390">
    <property type="component" value="Unassembled WGS sequence"/>
</dbReference>
<dbReference type="EMBL" id="JAIWYP010000002">
    <property type="protein sequence ID" value="KAH3867647.1"/>
    <property type="molecule type" value="Genomic_DNA"/>
</dbReference>
<evidence type="ECO:0000313" key="2">
    <source>
        <dbReference type="Proteomes" id="UP000828390"/>
    </source>
</evidence>
<feature type="non-terminal residue" evidence="1">
    <location>
        <position position="131"/>
    </location>
</feature>
<organism evidence="1 2">
    <name type="scientific">Dreissena polymorpha</name>
    <name type="common">Zebra mussel</name>
    <name type="synonym">Mytilus polymorpha</name>
    <dbReference type="NCBI Taxonomy" id="45954"/>
    <lineage>
        <taxon>Eukaryota</taxon>
        <taxon>Metazoa</taxon>
        <taxon>Spiralia</taxon>
        <taxon>Lophotrochozoa</taxon>
        <taxon>Mollusca</taxon>
        <taxon>Bivalvia</taxon>
        <taxon>Autobranchia</taxon>
        <taxon>Heteroconchia</taxon>
        <taxon>Euheterodonta</taxon>
        <taxon>Imparidentia</taxon>
        <taxon>Neoheterodontei</taxon>
        <taxon>Myida</taxon>
        <taxon>Dreissenoidea</taxon>
        <taxon>Dreissenidae</taxon>
        <taxon>Dreissena</taxon>
    </lineage>
</organism>
<gene>
    <name evidence="1" type="ORF">DPMN_030779</name>
</gene>
<protein>
    <submittedName>
        <fullName evidence="1">Uncharacterized protein</fullName>
    </submittedName>
</protein>
<accession>A0A9D4RIE2</accession>
<reference evidence="1" key="1">
    <citation type="journal article" date="2019" name="bioRxiv">
        <title>The Genome of the Zebra Mussel, Dreissena polymorpha: A Resource for Invasive Species Research.</title>
        <authorList>
            <person name="McCartney M.A."/>
            <person name="Auch B."/>
            <person name="Kono T."/>
            <person name="Mallez S."/>
            <person name="Zhang Y."/>
            <person name="Obille A."/>
            <person name="Becker A."/>
            <person name="Abrahante J.E."/>
            <person name="Garbe J."/>
            <person name="Badalamenti J.P."/>
            <person name="Herman A."/>
            <person name="Mangelson H."/>
            <person name="Liachko I."/>
            <person name="Sullivan S."/>
            <person name="Sone E.D."/>
            <person name="Koren S."/>
            <person name="Silverstein K.A.T."/>
            <person name="Beckman K.B."/>
            <person name="Gohl D.M."/>
        </authorList>
    </citation>
    <scope>NUCLEOTIDE SEQUENCE</scope>
    <source>
        <strain evidence="1">Duluth1</strain>
        <tissue evidence="1">Whole animal</tissue>
    </source>
</reference>
<proteinExistence type="predicted"/>
<sequence length="131" mass="14288">MSYAVAVGSPNEALDQKELTTVDVTTAHAHIDTDGNCSRKLTRFVGEFGTAAIPDPCKNIFKSNALWKRGLIHVRVLPSQLDLKELTTVGMATALAHIDADGTVYNVVHVFKKGLPTVVTRLSEKRVFDII</sequence>
<dbReference type="AlphaFoldDB" id="A0A9D4RIE2"/>
<evidence type="ECO:0000313" key="1">
    <source>
        <dbReference type="EMBL" id="KAH3867647.1"/>
    </source>
</evidence>
<name>A0A9D4RIE2_DREPO</name>
<reference evidence="1" key="2">
    <citation type="submission" date="2020-11" db="EMBL/GenBank/DDBJ databases">
        <authorList>
            <person name="McCartney M.A."/>
            <person name="Auch B."/>
            <person name="Kono T."/>
            <person name="Mallez S."/>
            <person name="Becker A."/>
            <person name="Gohl D.M."/>
            <person name="Silverstein K.A.T."/>
            <person name="Koren S."/>
            <person name="Bechman K.B."/>
            <person name="Herman A."/>
            <person name="Abrahante J.E."/>
            <person name="Garbe J."/>
        </authorList>
    </citation>
    <scope>NUCLEOTIDE SEQUENCE</scope>
    <source>
        <strain evidence="1">Duluth1</strain>
        <tissue evidence="1">Whole animal</tissue>
    </source>
</reference>
<comment type="caution">
    <text evidence="1">The sequence shown here is derived from an EMBL/GenBank/DDBJ whole genome shotgun (WGS) entry which is preliminary data.</text>
</comment>